<evidence type="ECO:0000256" key="8">
    <source>
        <dbReference type="ARBA" id="ARBA00023170"/>
    </source>
</evidence>
<dbReference type="SUPFAM" id="SSF69179">
    <property type="entry name" value="Integrin domains"/>
    <property type="match status" value="2"/>
</dbReference>
<gene>
    <name evidence="15" type="primary">LOC106465716</name>
</gene>
<feature type="domain" description="Integrin alpha first immunoglubulin-like" evidence="12">
    <location>
        <begin position="457"/>
        <end position="620"/>
    </location>
</feature>
<sequence length="922" mass="102660">MWRERYLNFLLSMLLLWHLGLLKVKGFNLEQRIPIIKQGEKGSYFGYSVAQHQIVTSGSMDPVILVGAPRARPFNGRNNSGVIYRCPLSTTWKDCAQLRAESDDSSHSSIKDDQWLGVSLKSKGKGGFVMTCAHRYIEKAGESQWGFGVCYSLNQQLEYRQKWYPCGGRPVNKGHEQFGYCQAGTSLDVLDDNNMVLGSPGPYTWRGTVFVNNLGEGIRDDKTWYLGPLDESPVDKYSYLGMAVTSGKFFGEHKSFVAGAPRSNGTGQVVFFRKEQRGITVLSVELLYSGRQFASSFGYSLTALDINHDGYDDLVVGAPFYFSDYEGGAIYVYLSSDKGIGTKTVPTNFTGKPESRFGFAVASAGDLNKDGFTDLAVGAPYENNGVVYIYLGSTGGLITEPSQVIQASDFPKQALSRTSFATFGYSISGGLDLDQNGYPDLLIGSYDSDTVSLLLGRPIIDVITTVEGNLKNIDATKPGCAADPSSTLVCFSFKACFKFNSSVLSHGTRIKIKYRIEAEPRRKFYRVYFQAAKDSETPNIVEKDVIFQGESLGSLECSTEVVYLRDKSDIQNPINFKLTYTLIQNEPKMPEEGERLPNVNLYPILNQQEASKNFQATFMKNCGTDDICQSDLEFDVEFNLPNISEPEQVFYSGEIKGETAMKKEDDIGSSLRHVYSLYNNGPSRVRQVDVVISWPYEIENEKKHGKWLLYMVGVPTVSGQGACVMSEKQVNPLDIEVDEDDDISNDLDIHPIDERRRRKRATRIEPKSERIDGKSTKVVYLDCEEGTAKCFTFVCTLLNVEAKSTSLIKIRARLWNSSLVEDYSDVDLVSIKSRGHIDTSSLKGIRNDPELDKAFAETKAYPEISLIGGKGGVPWWVILLAVLGGLILLIALIIILFKCGFFKRKRPGYEPAPLDEKETNNI</sequence>
<feature type="repeat" description="FG-GAP" evidence="10">
    <location>
        <begin position="169"/>
        <end position="221"/>
    </location>
</feature>
<feature type="repeat" description="FG-GAP" evidence="10">
    <location>
        <begin position="343"/>
        <end position="399"/>
    </location>
</feature>
<comment type="similarity">
    <text evidence="2 11">Belongs to the integrin alpha chain family.</text>
</comment>
<keyword evidence="11" id="KW-1133">Transmembrane helix</keyword>
<feature type="chain" id="PRO_5044957805" evidence="11">
    <location>
        <begin position="27"/>
        <end position="922"/>
    </location>
</feature>
<dbReference type="PANTHER" id="PTHR23220">
    <property type="entry name" value="INTEGRIN ALPHA"/>
    <property type="match status" value="1"/>
</dbReference>
<organism evidence="14 15">
    <name type="scientific">Limulus polyphemus</name>
    <name type="common">Atlantic horseshoe crab</name>
    <dbReference type="NCBI Taxonomy" id="6850"/>
    <lineage>
        <taxon>Eukaryota</taxon>
        <taxon>Metazoa</taxon>
        <taxon>Ecdysozoa</taxon>
        <taxon>Arthropoda</taxon>
        <taxon>Chelicerata</taxon>
        <taxon>Merostomata</taxon>
        <taxon>Xiphosura</taxon>
        <taxon>Limulidae</taxon>
        <taxon>Limulus</taxon>
    </lineage>
</organism>
<protein>
    <submittedName>
        <fullName evidence="15">Integrin alpha-PS1-like</fullName>
    </submittedName>
</protein>
<dbReference type="InterPro" id="IPR013649">
    <property type="entry name" value="Integrin_alpha_Ig-like_1"/>
</dbReference>
<evidence type="ECO:0000256" key="5">
    <source>
        <dbReference type="ARBA" id="ARBA00022889"/>
    </source>
</evidence>
<keyword evidence="7 11" id="KW-0472">Membrane</keyword>
<dbReference type="RefSeq" id="XP_013781408.1">
    <property type="nucleotide sequence ID" value="XM_013925954.2"/>
</dbReference>
<feature type="repeat" description="FG-GAP" evidence="10">
    <location>
        <begin position="283"/>
        <end position="342"/>
    </location>
</feature>
<dbReference type="Gene3D" id="1.20.5.930">
    <property type="entry name" value="Bicelle-embedded integrin alpha(iib) transmembrane segment"/>
    <property type="match status" value="1"/>
</dbReference>
<keyword evidence="9" id="KW-0325">Glycoprotein</keyword>
<keyword evidence="4" id="KW-0677">Repeat</keyword>
<evidence type="ECO:0000259" key="13">
    <source>
        <dbReference type="Pfam" id="PF20806"/>
    </source>
</evidence>
<dbReference type="Proteomes" id="UP000694941">
    <property type="component" value="Unplaced"/>
</dbReference>
<accession>A0ABM1BG99</accession>
<dbReference type="InterPro" id="IPR048286">
    <property type="entry name" value="Integrin_alpha_Ig-like_3"/>
</dbReference>
<evidence type="ECO:0000256" key="1">
    <source>
        <dbReference type="ARBA" id="ARBA00004479"/>
    </source>
</evidence>
<keyword evidence="11" id="KW-0812">Transmembrane</keyword>
<keyword evidence="6 11" id="KW-0401">Integrin</keyword>
<dbReference type="Pfam" id="PF08441">
    <property type="entry name" value="Integrin_A_Ig_1"/>
    <property type="match status" value="1"/>
</dbReference>
<evidence type="ECO:0000256" key="10">
    <source>
        <dbReference type="PROSITE-ProRule" id="PRU00803"/>
    </source>
</evidence>
<dbReference type="PROSITE" id="PS00242">
    <property type="entry name" value="INTEGRIN_ALPHA"/>
    <property type="match status" value="1"/>
</dbReference>
<dbReference type="InterPro" id="IPR000413">
    <property type="entry name" value="Integrin_alpha"/>
</dbReference>
<dbReference type="Pfam" id="PF01839">
    <property type="entry name" value="FG-GAP"/>
    <property type="match status" value="3"/>
</dbReference>
<keyword evidence="14" id="KW-1185">Reference proteome</keyword>
<feature type="signal peptide" evidence="11">
    <location>
        <begin position="1"/>
        <end position="26"/>
    </location>
</feature>
<feature type="transmembrane region" description="Helical" evidence="11">
    <location>
        <begin position="875"/>
        <end position="897"/>
    </location>
</feature>
<evidence type="ECO:0000256" key="6">
    <source>
        <dbReference type="ARBA" id="ARBA00023037"/>
    </source>
</evidence>
<evidence type="ECO:0000256" key="2">
    <source>
        <dbReference type="ARBA" id="ARBA00008054"/>
    </source>
</evidence>
<dbReference type="Gene3D" id="2.60.40.1460">
    <property type="entry name" value="Integrin domains. Chain A, domain 2"/>
    <property type="match status" value="1"/>
</dbReference>
<feature type="repeat" description="FG-GAP" evidence="10">
    <location>
        <begin position="31"/>
        <end position="95"/>
    </location>
</feature>
<keyword evidence="3 11" id="KW-0732">Signal</keyword>
<evidence type="ECO:0000259" key="12">
    <source>
        <dbReference type="Pfam" id="PF08441"/>
    </source>
</evidence>
<dbReference type="PRINTS" id="PR01185">
    <property type="entry name" value="INTEGRINA"/>
</dbReference>
<dbReference type="Gene3D" id="2.130.10.130">
    <property type="entry name" value="Integrin alpha, N-terminal"/>
    <property type="match status" value="1"/>
</dbReference>
<evidence type="ECO:0000256" key="9">
    <source>
        <dbReference type="ARBA" id="ARBA00023180"/>
    </source>
</evidence>
<reference evidence="15" key="1">
    <citation type="submission" date="2025-08" db="UniProtKB">
        <authorList>
            <consortium name="RefSeq"/>
        </authorList>
    </citation>
    <scope>IDENTIFICATION</scope>
    <source>
        <tissue evidence="15">Muscle</tissue>
    </source>
</reference>
<dbReference type="InterPro" id="IPR028994">
    <property type="entry name" value="Integrin_alpha_N"/>
</dbReference>
<dbReference type="Pfam" id="PF20806">
    <property type="entry name" value="Integrin_A_Ig_3"/>
    <property type="match status" value="1"/>
</dbReference>
<dbReference type="InterPro" id="IPR013517">
    <property type="entry name" value="FG-GAP"/>
</dbReference>
<evidence type="ECO:0000313" key="14">
    <source>
        <dbReference type="Proteomes" id="UP000694941"/>
    </source>
</evidence>
<dbReference type="Gene3D" id="2.60.40.1530">
    <property type="entry name" value="ntegrin, alpha v. Chain A, domain 4"/>
    <property type="match status" value="1"/>
</dbReference>
<keyword evidence="5 11" id="KW-0130">Cell adhesion</keyword>
<feature type="repeat" description="FG-GAP" evidence="10">
    <location>
        <begin position="409"/>
        <end position="471"/>
    </location>
</feature>
<dbReference type="SUPFAM" id="SSF69318">
    <property type="entry name" value="Integrin alpha N-terminal domain"/>
    <property type="match status" value="1"/>
</dbReference>
<dbReference type="InterPro" id="IPR018184">
    <property type="entry name" value="Integrin_alpha_C_CS"/>
</dbReference>
<dbReference type="InterPro" id="IPR032695">
    <property type="entry name" value="Integrin_dom_sf"/>
</dbReference>
<evidence type="ECO:0000256" key="11">
    <source>
        <dbReference type="RuleBase" id="RU003762"/>
    </source>
</evidence>
<feature type="domain" description="Integrin alpha third immunoglobulin-like" evidence="13">
    <location>
        <begin position="642"/>
        <end position="848"/>
    </location>
</feature>
<name>A0ABM1BG99_LIMPO</name>
<keyword evidence="8 11" id="KW-0675">Receptor</keyword>
<evidence type="ECO:0000256" key="3">
    <source>
        <dbReference type="ARBA" id="ARBA00022729"/>
    </source>
</evidence>
<evidence type="ECO:0000256" key="7">
    <source>
        <dbReference type="ARBA" id="ARBA00023136"/>
    </source>
</evidence>
<dbReference type="PANTHER" id="PTHR23220:SF122">
    <property type="entry name" value="INTEGRIN ALPHA-PS1"/>
    <property type="match status" value="1"/>
</dbReference>
<evidence type="ECO:0000256" key="4">
    <source>
        <dbReference type="ARBA" id="ARBA00022737"/>
    </source>
</evidence>
<dbReference type="GeneID" id="106465716"/>
<dbReference type="PROSITE" id="PS51470">
    <property type="entry name" value="FG_GAP"/>
    <property type="match status" value="5"/>
</dbReference>
<evidence type="ECO:0000313" key="15">
    <source>
        <dbReference type="RefSeq" id="XP_013781408.1"/>
    </source>
</evidence>
<comment type="subcellular location">
    <subcellularLocation>
        <location evidence="1 11">Membrane</location>
        <topology evidence="1 11">Single-pass type I membrane protein</topology>
    </subcellularLocation>
</comment>
<proteinExistence type="inferred from homology"/>
<dbReference type="SMART" id="SM00191">
    <property type="entry name" value="Int_alpha"/>
    <property type="match status" value="6"/>
</dbReference>
<dbReference type="InterPro" id="IPR013519">
    <property type="entry name" value="Int_alpha_beta-p"/>
</dbReference>